<dbReference type="GO" id="GO:0005634">
    <property type="term" value="C:nucleus"/>
    <property type="evidence" value="ECO:0007669"/>
    <property type="project" value="UniProtKB-SubCell"/>
</dbReference>
<evidence type="ECO:0000256" key="2">
    <source>
        <dbReference type="ARBA" id="ARBA00005378"/>
    </source>
</evidence>
<dbReference type="GO" id="GO:0005663">
    <property type="term" value="C:DNA replication factor C complex"/>
    <property type="evidence" value="ECO:0007669"/>
    <property type="project" value="TreeGrafter"/>
</dbReference>
<dbReference type="InterPro" id="IPR003593">
    <property type="entry name" value="AAA+_ATPase"/>
</dbReference>
<dbReference type="PANTHER" id="PTHR11669">
    <property type="entry name" value="REPLICATION FACTOR C / DNA POLYMERASE III GAMMA-TAU SUBUNIT"/>
    <property type="match status" value="1"/>
</dbReference>
<evidence type="ECO:0000256" key="4">
    <source>
        <dbReference type="ARBA" id="ARBA00023242"/>
    </source>
</evidence>
<dbReference type="OrthoDB" id="761538at2759"/>
<protein>
    <recommendedName>
        <fullName evidence="7">Replication factor C subunit 3</fullName>
    </recommendedName>
    <alternativeName>
        <fullName evidence="9">Activator 1 38 kDa subunit</fullName>
    </alternativeName>
    <alternativeName>
        <fullName evidence="10">Activator 1 subunit 3</fullName>
    </alternativeName>
    <alternativeName>
        <fullName evidence="8">Replication factor C 38 kDa subunit</fullName>
    </alternativeName>
</protein>
<dbReference type="GO" id="GO:0003689">
    <property type="term" value="F:DNA clamp loader activity"/>
    <property type="evidence" value="ECO:0007669"/>
    <property type="project" value="TreeGrafter"/>
</dbReference>
<keyword evidence="4" id="KW-0539">Nucleus</keyword>
<evidence type="ECO:0000256" key="10">
    <source>
        <dbReference type="ARBA" id="ARBA00080379"/>
    </source>
</evidence>
<accession>A0A1V9Y0C1</accession>
<dbReference type="InterPro" id="IPR027417">
    <property type="entry name" value="P-loop_NTPase"/>
</dbReference>
<organism evidence="13 14">
    <name type="scientific">Tropilaelaps mercedesae</name>
    <dbReference type="NCBI Taxonomy" id="418985"/>
    <lineage>
        <taxon>Eukaryota</taxon>
        <taxon>Metazoa</taxon>
        <taxon>Ecdysozoa</taxon>
        <taxon>Arthropoda</taxon>
        <taxon>Chelicerata</taxon>
        <taxon>Arachnida</taxon>
        <taxon>Acari</taxon>
        <taxon>Parasitiformes</taxon>
        <taxon>Mesostigmata</taxon>
        <taxon>Gamasina</taxon>
        <taxon>Dermanyssoidea</taxon>
        <taxon>Laelapidae</taxon>
        <taxon>Tropilaelaps</taxon>
    </lineage>
</organism>
<dbReference type="SUPFAM" id="SSF48019">
    <property type="entry name" value="post-AAA+ oligomerization domain-like"/>
    <property type="match status" value="1"/>
</dbReference>
<dbReference type="EMBL" id="MNPL01001535">
    <property type="protein sequence ID" value="OQR79058.1"/>
    <property type="molecule type" value="Genomic_DNA"/>
</dbReference>
<keyword evidence="11" id="KW-0175">Coiled coil</keyword>
<comment type="subunit">
    <text evidence="6">Subunit of the RFC complex, an heteropentameric complex consisting of a large subunit RFC1 and four small subunits RFC2, RFC3, RFC4 and RFC5; the RFC complex interacts with PCNA. Forms an heterotetrameric complex with RFC2, RFC4 and RFC5; this complex has ATPase activity but is not stimulated by PCNA. The heterotetramer of subunits RFC2, RFC3, RFC4 and RFC5 interacts with RAD17. Interacts with CNTD1; this interaction facilitates crossover formation.</text>
</comment>
<dbReference type="SUPFAM" id="SSF52540">
    <property type="entry name" value="P-loop containing nucleoside triphosphate hydrolases"/>
    <property type="match status" value="1"/>
</dbReference>
<dbReference type="Pfam" id="PF13177">
    <property type="entry name" value="DNA_pol3_delta2"/>
    <property type="match status" value="1"/>
</dbReference>
<dbReference type="Gene3D" id="1.20.272.10">
    <property type="match status" value="1"/>
</dbReference>
<evidence type="ECO:0000256" key="7">
    <source>
        <dbReference type="ARBA" id="ARBA00070184"/>
    </source>
</evidence>
<dbReference type="AlphaFoldDB" id="A0A1V9Y0C1"/>
<dbReference type="FunFam" id="3.40.50.300:FF:000136">
    <property type="entry name" value="Replication factor C subunit 5"/>
    <property type="match status" value="1"/>
</dbReference>
<sequence>MALYVDKYRPRDLDSLDYHKTQAKWLKGLIHGGDLPHLLVYGPSGSGKKTRVMATLKELYGGGVDRLKIEQQVFTTQSKKKIEIRTLSSNYHIEVNPSDVGNQDRVVIQELLKSIAQTNNVAMQAQQDKEERKKSFKVVILTEVERLSKEAQHALRRTMEKYMTSCRLILMCNSTTKVIPAIRSRCLGLRVPAPATDEIVGILQGISKRENLTLPGELANRIAVESFGNLRKAILMLEAMRVKQYPFSPNQDVVLPDWEIYIRDTANEIIKEQSPQKLFAVRERIYELLSHLVPPQLLFEELLQRLLVKTDDALKNSVISEAAIYEHRMQLGSKHVFHIEGFVAKYMALYREYQEEAVAMFD</sequence>
<keyword evidence="3" id="KW-0235">DNA replication</keyword>
<dbReference type="Pfam" id="PF22534">
    <property type="entry name" value="RFC_C"/>
    <property type="match status" value="1"/>
</dbReference>
<dbReference type="GO" id="GO:0006271">
    <property type="term" value="P:DNA strand elongation involved in DNA replication"/>
    <property type="evidence" value="ECO:0007669"/>
    <property type="project" value="UniProtKB-ARBA"/>
</dbReference>
<keyword evidence="14" id="KW-1185">Reference proteome</keyword>
<comment type="caution">
    <text evidence="13">The sequence shown here is derived from an EMBL/GenBank/DDBJ whole genome shotgun (WGS) entry which is preliminary data.</text>
</comment>
<comment type="similarity">
    <text evidence="2">Belongs to the activator 1 small subunits family.</text>
</comment>
<evidence type="ECO:0000313" key="13">
    <source>
        <dbReference type="EMBL" id="OQR79058.1"/>
    </source>
</evidence>
<dbReference type="FunFam" id="1.10.8.60:FF:000030">
    <property type="entry name" value="replication factor C subunit 3"/>
    <property type="match status" value="1"/>
</dbReference>
<feature type="domain" description="AAA+ ATPase" evidence="12">
    <location>
        <begin position="34"/>
        <end position="197"/>
    </location>
</feature>
<evidence type="ECO:0000313" key="14">
    <source>
        <dbReference type="Proteomes" id="UP000192247"/>
    </source>
</evidence>
<dbReference type="GO" id="GO:0006281">
    <property type="term" value="P:DNA repair"/>
    <property type="evidence" value="ECO:0007669"/>
    <property type="project" value="UniProtKB-ARBA"/>
</dbReference>
<proteinExistence type="inferred from homology"/>
<dbReference type="InterPro" id="IPR008921">
    <property type="entry name" value="DNA_pol3_clamp-load_cplx_C"/>
</dbReference>
<dbReference type="Proteomes" id="UP000192247">
    <property type="component" value="Unassembled WGS sequence"/>
</dbReference>
<dbReference type="FunFam" id="1.20.272.10:FF:000002">
    <property type="entry name" value="Replication factor C subunit 3"/>
    <property type="match status" value="1"/>
</dbReference>
<reference evidence="13 14" key="1">
    <citation type="journal article" date="2017" name="Gigascience">
        <title>Draft genome of the honey bee ectoparasitic mite, Tropilaelaps mercedesae, is shaped by the parasitic life history.</title>
        <authorList>
            <person name="Dong X."/>
            <person name="Armstrong S.D."/>
            <person name="Xia D."/>
            <person name="Makepeace B.L."/>
            <person name="Darby A.C."/>
            <person name="Kadowaki T."/>
        </authorList>
    </citation>
    <scope>NUCLEOTIDE SEQUENCE [LARGE SCALE GENOMIC DNA]</scope>
    <source>
        <strain evidence="13">Wuxi-XJTLU</strain>
    </source>
</reference>
<dbReference type="CDD" id="cd00009">
    <property type="entry name" value="AAA"/>
    <property type="match status" value="1"/>
</dbReference>
<dbReference type="PANTHER" id="PTHR11669:SF1">
    <property type="entry name" value="REPLICATION FACTOR C SUBUNIT 3"/>
    <property type="match status" value="1"/>
</dbReference>
<dbReference type="Gene3D" id="3.40.50.300">
    <property type="entry name" value="P-loop containing nucleotide triphosphate hydrolases"/>
    <property type="match status" value="1"/>
</dbReference>
<dbReference type="GO" id="GO:0003677">
    <property type="term" value="F:DNA binding"/>
    <property type="evidence" value="ECO:0007669"/>
    <property type="project" value="InterPro"/>
</dbReference>
<dbReference type="SMART" id="SM00382">
    <property type="entry name" value="AAA"/>
    <property type="match status" value="1"/>
</dbReference>
<dbReference type="Pfam" id="PF21960">
    <property type="entry name" value="RCF1-5-like_lid"/>
    <property type="match status" value="1"/>
</dbReference>
<dbReference type="InParanoid" id="A0A1V9Y0C1"/>
<dbReference type="STRING" id="418985.A0A1V9Y0C1"/>
<evidence type="ECO:0000256" key="11">
    <source>
        <dbReference type="SAM" id="Coils"/>
    </source>
</evidence>
<evidence type="ECO:0000256" key="6">
    <source>
        <dbReference type="ARBA" id="ARBA00062267"/>
    </source>
</evidence>
<dbReference type="Gene3D" id="1.10.8.60">
    <property type="match status" value="1"/>
</dbReference>
<dbReference type="InterPro" id="IPR050238">
    <property type="entry name" value="DNA_Rep/Repair_Clamp_Loader"/>
</dbReference>
<dbReference type="FunCoup" id="A0A1V9Y0C1">
    <property type="interactions" value="1518"/>
</dbReference>
<feature type="coiled-coil region" evidence="11">
    <location>
        <begin position="108"/>
        <end position="161"/>
    </location>
</feature>
<evidence type="ECO:0000256" key="8">
    <source>
        <dbReference type="ARBA" id="ARBA00076818"/>
    </source>
</evidence>
<evidence type="ECO:0000259" key="12">
    <source>
        <dbReference type="SMART" id="SM00382"/>
    </source>
</evidence>
<evidence type="ECO:0000256" key="9">
    <source>
        <dbReference type="ARBA" id="ARBA00079394"/>
    </source>
</evidence>
<evidence type="ECO:0000256" key="3">
    <source>
        <dbReference type="ARBA" id="ARBA00022705"/>
    </source>
</evidence>
<evidence type="ECO:0000256" key="1">
    <source>
        <dbReference type="ARBA" id="ARBA00004123"/>
    </source>
</evidence>
<comment type="subcellular location">
    <subcellularLocation>
        <location evidence="1">Nucleus</location>
    </subcellularLocation>
</comment>
<comment type="function">
    <text evidence="5">Subunit of the replication factor C (RFC) complex which acts during elongation of primed DNA templates by DNA polymerases delta and epsilon, and is necessary for ATP-dependent loading of proliferating cell nuclear antigen (PCNA) onto primed DNA.</text>
</comment>
<evidence type="ECO:0000256" key="5">
    <source>
        <dbReference type="ARBA" id="ARBA00058626"/>
    </source>
</evidence>
<gene>
    <name evidence="13" type="ORF">BIW11_05993</name>
</gene>
<name>A0A1V9Y0C1_9ACAR</name>